<comment type="caution">
    <text evidence="1">The sequence shown here is derived from an EMBL/GenBank/DDBJ whole genome shotgun (WGS) entry which is preliminary data.</text>
</comment>
<gene>
    <name evidence="1" type="ORF">TIFTF001_027015</name>
</gene>
<dbReference type="Proteomes" id="UP001187192">
    <property type="component" value="Unassembled WGS sequence"/>
</dbReference>
<dbReference type="AlphaFoldDB" id="A0AA88DM94"/>
<name>A0AA88DM94_FICCA</name>
<evidence type="ECO:0000313" key="2">
    <source>
        <dbReference type="Proteomes" id="UP001187192"/>
    </source>
</evidence>
<sequence>MEIWPSRTFVVARRASNSDRHRSNKGPSTFMEVRSSEIYDVAGRSITVSRRDLRFQNEAKFLDSLCYHDHKDLHNFDDY</sequence>
<reference evidence="1" key="1">
    <citation type="submission" date="2023-07" db="EMBL/GenBank/DDBJ databases">
        <title>draft genome sequence of fig (Ficus carica).</title>
        <authorList>
            <person name="Takahashi T."/>
            <person name="Nishimura K."/>
        </authorList>
    </citation>
    <scope>NUCLEOTIDE SEQUENCE</scope>
</reference>
<keyword evidence="2" id="KW-1185">Reference proteome</keyword>
<proteinExistence type="predicted"/>
<dbReference type="EMBL" id="BTGU01000074">
    <property type="protein sequence ID" value="GMN57912.1"/>
    <property type="molecule type" value="Genomic_DNA"/>
</dbReference>
<accession>A0AA88DM94</accession>
<protein>
    <submittedName>
        <fullName evidence="1">Uncharacterized protein</fullName>
    </submittedName>
</protein>
<organism evidence="1 2">
    <name type="scientific">Ficus carica</name>
    <name type="common">Common fig</name>
    <dbReference type="NCBI Taxonomy" id="3494"/>
    <lineage>
        <taxon>Eukaryota</taxon>
        <taxon>Viridiplantae</taxon>
        <taxon>Streptophyta</taxon>
        <taxon>Embryophyta</taxon>
        <taxon>Tracheophyta</taxon>
        <taxon>Spermatophyta</taxon>
        <taxon>Magnoliopsida</taxon>
        <taxon>eudicotyledons</taxon>
        <taxon>Gunneridae</taxon>
        <taxon>Pentapetalae</taxon>
        <taxon>rosids</taxon>
        <taxon>fabids</taxon>
        <taxon>Rosales</taxon>
        <taxon>Moraceae</taxon>
        <taxon>Ficeae</taxon>
        <taxon>Ficus</taxon>
    </lineage>
</organism>
<evidence type="ECO:0000313" key="1">
    <source>
        <dbReference type="EMBL" id="GMN57912.1"/>
    </source>
</evidence>